<dbReference type="OrthoDB" id="1082472at2"/>
<dbReference type="Pfam" id="PF16409">
    <property type="entry name" value="DUF5017"/>
    <property type="match status" value="1"/>
</dbReference>
<name>A0A4V2MJY5_9SPHI</name>
<dbReference type="Proteomes" id="UP000291117">
    <property type="component" value="Unassembled WGS sequence"/>
</dbReference>
<dbReference type="RefSeq" id="WP_131609774.1">
    <property type="nucleotide sequence ID" value="NZ_SJSM01000007.1"/>
</dbReference>
<keyword evidence="3" id="KW-1185">Reference proteome</keyword>
<evidence type="ECO:0000313" key="2">
    <source>
        <dbReference type="EMBL" id="TCC96126.1"/>
    </source>
</evidence>
<comment type="caution">
    <text evidence="2">The sequence shown here is derived from an EMBL/GenBank/DDBJ whole genome shotgun (WGS) entry which is preliminary data.</text>
</comment>
<accession>A0A4V2MJY5</accession>
<dbReference type="AlphaFoldDB" id="A0A4V2MJY5"/>
<sequence>MNKLKYILGVLILPIMVACQKTEPVKPTFDVSIAKQEYKVGDTVLFSIRGYADLISFYSGEQGKEYRFKDRIEAGDTKLKLNISTQTLYATQRNNLSLMYSTDFNSSYTTAGVRAATWTDITSRFTLASDAVPLANSVVTVSGEVDLSDLPVSNTPIYFAFRFLGQPSATPGLGARTWRIPVFDLYNVDAKTSVRRATIASVTTAGWLGVDIENPVNKWTIQSGTPFLFFAPASTLLATEDWAVSAALFPNAAVPDLGVGIKDYLKPMSDYKYAFTKEGTYTITFVGKNVNNRGEEAVVKTLTIVVSK</sequence>
<protein>
    <submittedName>
        <fullName evidence="2">DUF5017 domain-containing protein</fullName>
    </submittedName>
</protein>
<reference evidence="2 3" key="1">
    <citation type="submission" date="2019-02" db="EMBL/GenBank/DDBJ databases">
        <title>Pedobacter sp. RP-3-8 sp. nov., isolated from Arctic soil.</title>
        <authorList>
            <person name="Dahal R.H."/>
        </authorList>
    </citation>
    <scope>NUCLEOTIDE SEQUENCE [LARGE SCALE GENOMIC DNA]</scope>
    <source>
        <strain evidence="2 3">RP-3-8</strain>
    </source>
</reference>
<evidence type="ECO:0000259" key="1">
    <source>
        <dbReference type="Pfam" id="PF16409"/>
    </source>
</evidence>
<dbReference type="PROSITE" id="PS51257">
    <property type="entry name" value="PROKAR_LIPOPROTEIN"/>
    <property type="match status" value="1"/>
</dbReference>
<feature type="domain" description="DUF5017" evidence="1">
    <location>
        <begin position="18"/>
        <end position="207"/>
    </location>
</feature>
<proteinExistence type="predicted"/>
<dbReference type="EMBL" id="SJSM01000007">
    <property type="protein sequence ID" value="TCC96126.1"/>
    <property type="molecule type" value="Genomic_DNA"/>
</dbReference>
<gene>
    <name evidence="2" type="ORF">EZ444_13890</name>
</gene>
<evidence type="ECO:0000313" key="3">
    <source>
        <dbReference type="Proteomes" id="UP000291117"/>
    </source>
</evidence>
<dbReference type="InterPro" id="IPR032185">
    <property type="entry name" value="DUF5017"/>
</dbReference>
<organism evidence="2 3">
    <name type="scientific">Pedobacter hiemivivus</name>
    <dbReference type="NCBI Taxonomy" id="2530454"/>
    <lineage>
        <taxon>Bacteria</taxon>
        <taxon>Pseudomonadati</taxon>
        <taxon>Bacteroidota</taxon>
        <taxon>Sphingobacteriia</taxon>
        <taxon>Sphingobacteriales</taxon>
        <taxon>Sphingobacteriaceae</taxon>
        <taxon>Pedobacter</taxon>
    </lineage>
</organism>